<organism evidence="3 4">
    <name type="scientific">OM182 bacterium MED-G24</name>
    <dbReference type="NCBI Taxonomy" id="1986255"/>
    <lineage>
        <taxon>Bacteria</taxon>
        <taxon>Pseudomonadati</taxon>
        <taxon>Pseudomonadota</taxon>
        <taxon>Gammaproteobacteria</taxon>
        <taxon>OMG group</taxon>
        <taxon>OM182 clade</taxon>
    </lineage>
</organism>
<gene>
    <name evidence="3" type="ORF">CNE99_07435</name>
</gene>
<name>A0A2A5WP92_9GAMM</name>
<feature type="transmembrane region" description="Helical" evidence="1">
    <location>
        <begin position="38"/>
        <end position="56"/>
    </location>
</feature>
<dbReference type="AlphaFoldDB" id="A0A2A5WP92"/>
<protein>
    <recommendedName>
        <fullName evidence="2">ComEC/Rec2-related protein domain-containing protein</fullName>
    </recommendedName>
</protein>
<dbReference type="Proteomes" id="UP000219327">
    <property type="component" value="Unassembled WGS sequence"/>
</dbReference>
<dbReference type="InterPro" id="IPR004477">
    <property type="entry name" value="ComEC_N"/>
</dbReference>
<sequence>MGSADSQWNDSSDCHLRTTPRLVVLICRWLAVGHRTTIWLGICSATCYAVVAGLGVPVQRALAMVVVMGLSSVRGRNLSNVLRLCVVLLVVAVMDPMLSFSAGGWLSFSAVLCLIVTFGGQRADRYMMKVTCRINTKRCVGSRSGFAGHSAPNS</sequence>
<keyword evidence="1" id="KW-0812">Transmembrane</keyword>
<evidence type="ECO:0000313" key="4">
    <source>
        <dbReference type="Proteomes" id="UP000219327"/>
    </source>
</evidence>
<dbReference type="Pfam" id="PF03772">
    <property type="entry name" value="Competence"/>
    <property type="match status" value="1"/>
</dbReference>
<evidence type="ECO:0000259" key="2">
    <source>
        <dbReference type="Pfam" id="PF03772"/>
    </source>
</evidence>
<feature type="domain" description="ComEC/Rec2-related protein" evidence="2">
    <location>
        <begin position="22"/>
        <end position="122"/>
    </location>
</feature>
<reference evidence="3 4" key="1">
    <citation type="submission" date="2017-08" db="EMBL/GenBank/DDBJ databases">
        <title>Fine stratification of microbial communities through a metagenomic profile of the photic zone.</title>
        <authorList>
            <person name="Haro-Moreno J.M."/>
            <person name="Lopez-Perez M."/>
            <person name="De La Torre J."/>
            <person name="Picazo A."/>
            <person name="Camacho A."/>
            <person name="Rodriguez-Valera F."/>
        </authorList>
    </citation>
    <scope>NUCLEOTIDE SEQUENCE [LARGE SCALE GENOMIC DNA]</scope>
    <source>
        <strain evidence="3">MED-G24</strain>
    </source>
</reference>
<evidence type="ECO:0000313" key="3">
    <source>
        <dbReference type="EMBL" id="PDH38024.1"/>
    </source>
</evidence>
<dbReference type="EMBL" id="NTKD01000041">
    <property type="protein sequence ID" value="PDH38024.1"/>
    <property type="molecule type" value="Genomic_DNA"/>
</dbReference>
<feature type="transmembrane region" description="Helical" evidence="1">
    <location>
        <begin position="100"/>
        <end position="119"/>
    </location>
</feature>
<comment type="caution">
    <text evidence="3">The sequence shown here is derived from an EMBL/GenBank/DDBJ whole genome shotgun (WGS) entry which is preliminary data.</text>
</comment>
<evidence type="ECO:0000256" key="1">
    <source>
        <dbReference type="SAM" id="Phobius"/>
    </source>
</evidence>
<keyword evidence="1" id="KW-0472">Membrane</keyword>
<keyword evidence="1" id="KW-1133">Transmembrane helix</keyword>
<proteinExistence type="predicted"/>
<feature type="transmembrane region" description="Helical" evidence="1">
    <location>
        <begin position="77"/>
        <end position="94"/>
    </location>
</feature>
<accession>A0A2A5WP92</accession>
<dbReference type="NCBIfam" id="TIGR00360">
    <property type="entry name" value="ComEC_N-term"/>
    <property type="match status" value="1"/>
</dbReference>